<protein>
    <submittedName>
        <fullName evidence="2">Uncharacterized protein</fullName>
    </submittedName>
</protein>
<dbReference type="EMBL" id="JARXVE010000001">
    <property type="protein sequence ID" value="MDH6193432.1"/>
    <property type="molecule type" value="Genomic_DNA"/>
</dbReference>
<evidence type="ECO:0000313" key="2">
    <source>
        <dbReference type="EMBL" id="MDH6193432.1"/>
    </source>
</evidence>
<keyword evidence="3" id="KW-1185">Reference proteome</keyword>
<comment type="caution">
    <text evidence="2">The sequence shown here is derived from an EMBL/GenBank/DDBJ whole genome shotgun (WGS) entry which is preliminary data.</text>
</comment>
<organism evidence="2 3">
    <name type="scientific">Mycolicibacterium frederiksbergense</name>
    <dbReference type="NCBI Taxonomy" id="117567"/>
    <lineage>
        <taxon>Bacteria</taxon>
        <taxon>Bacillati</taxon>
        <taxon>Actinomycetota</taxon>
        <taxon>Actinomycetes</taxon>
        <taxon>Mycobacteriales</taxon>
        <taxon>Mycobacteriaceae</taxon>
        <taxon>Mycolicibacterium</taxon>
    </lineage>
</organism>
<gene>
    <name evidence="2" type="ORF">M2272_000053</name>
</gene>
<keyword evidence="1" id="KW-0812">Transmembrane</keyword>
<keyword evidence="1" id="KW-0472">Membrane</keyword>
<feature type="transmembrane region" description="Helical" evidence="1">
    <location>
        <begin position="80"/>
        <end position="101"/>
    </location>
</feature>
<evidence type="ECO:0000256" key="1">
    <source>
        <dbReference type="SAM" id="Phobius"/>
    </source>
</evidence>
<feature type="transmembrane region" description="Helical" evidence="1">
    <location>
        <begin position="51"/>
        <end position="73"/>
    </location>
</feature>
<dbReference type="Proteomes" id="UP001160130">
    <property type="component" value="Unassembled WGS sequence"/>
</dbReference>
<feature type="transmembrane region" description="Helical" evidence="1">
    <location>
        <begin position="9"/>
        <end position="31"/>
    </location>
</feature>
<evidence type="ECO:0000313" key="3">
    <source>
        <dbReference type="Proteomes" id="UP001160130"/>
    </source>
</evidence>
<sequence>MSQENDRGAMLSVAALAAMVIAYLLAFTVLTDTDVASKFENGVAPPGTDVAGLRAAAFASIVAAAGAWVTAVASRKAVPVVLVVFACVPFSPLALFALGLAF</sequence>
<name>A0ABT6KRS1_9MYCO</name>
<dbReference type="RefSeq" id="WP_280830146.1">
    <property type="nucleotide sequence ID" value="NZ_JARXVE010000001.1"/>
</dbReference>
<accession>A0ABT6KRS1</accession>
<keyword evidence="1" id="KW-1133">Transmembrane helix</keyword>
<reference evidence="2 3" key="1">
    <citation type="submission" date="2023-04" db="EMBL/GenBank/DDBJ databases">
        <title>Forest soil microbial communities from Buena Vista Peninsula, Colon Province, Panama.</title>
        <authorList>
            <person name="Bouskill N."/>
        </authorList>
    </citation>
    <scope>NUCLEOTIDE SEQUENCE [LARGE SCALE GENOMIC DNA]</scope>
    <source>
        <strain evidence="2 3">AC80</strain>
    </source>
</reference>
<proteinExistence type="predicted"/>